<dbReference type="PANTHER" id="PTHR14453">
    <property type="entry name" value="PARP/ZINC FINGER CCCH TYPE DOMAIN CONTAINING PROTEIN"/>
    <property type="match status" value="1"/>
</dbReference>
<feature type="compositionally biased region" description="Polar residues" evidence="7">
    <location>
        <begin position="212"/>
        <end position="255"/>
    </location>
</feature>
<dbReference type="InterPro" id="IPR037197">
    <property type="entry name" value="WWE_dom_sf"/>
</dbReference>
<feature type="compositionally biased region" description="Basic and acidic residues" evidence="7">
    <location>
        <begin position="128"/>
        <end position="140"/>
    </location>
</feature>
<evidence type="ECO:0000256" key="7">
    <source>
        <dbReference type="SAM" id="MobiDB-lite"/>
    </source>
</evidence>
<dbReference type="Pfam" id="PF01661">
    <property type="entry name" value="Macro"/>
    <property type="match status" value="3"/>
</dbReference>
<feature type="domain" description="Macro" evidence="9">
    <location>
        <begin position="1381"/>
        <end position="1573"/>
    </location>
</feature>
<dbReference type="PROSITE" id="PS51154">
    <property type="entry name" value="MACRO"/>
    <property type="match status" value="3"/>
</dbReference>
<name>A0A6J8DFZ2_MYTCO</name>
<feature type="compositionally biased region" description="Polar residues" evidence="7">
    <location>
        <begin position="465"/>
        <end position="478"/>
    </location>
</feature>
<feature type="compositionally biased region" description="Basic and acidic residues" evidence="7">
    <location>
        <begin position="167"/>
        <end position="193"/>
    </location>
</feature>
<dbReference type="GO" id="GO:1990404">
    <property type="term" value="F:NAD+-protein mono-ADP-ribosyltransferase activity"/>
    <property type="evidence" value="ECO:0007669"/>
    <property type="project" value="TreeGrafter"/>
</dbReference>
<evidence type="ECO:0000256" key="6">
    <source>
        <dbReference type="RuleBase" id="RU362114"/>
    </source>
</evidence>
<dbReference type="SUPFAM" id="SSF56399">
    <property type="entry name" value="ADP-ribosylation"/>
    <property type="match status" value="1"/>
</dbReference>
<feature type="compositionally biased region" description="Polar residues" evidence="7">
    <location>
        <begin position="142"/>
        <end position="157"/>
    </location>
</feature>
<evidence type="ECO:0000256" key="3">
    <source>
        <dbReference type="ARBA" id="ARBA00022679"/>
    </source>
</evidence>
<dbReference type="EC" id="2.4.2.-" evidence="6"/>
<dbReference type="InterPro" id="IPR002589">
    <property type="entry name" value="Macro_dom"/>
</dbReference>
<evidence type="ECO:0000313" key="10">
    <source>
        <dbReference type="EMBL" id="CAC5406010.1"/>
    </source>
</evidence>
<dbReference type="GO" id="GO:0003714">
    <property type="term" value="F:transcription corepressor activity"/>
    <property type="evidence" value="ECO:0007669"/>
    <property type="project" value="TreeGrafter"/>
</dbReference>
<dbReference type="GO" id="GO:0070212">
    <property type="term" value="P:protein poly-ADP-ribosylation"/>
    <property type="evidence" value="ECO:0007669"/>
    <property type="project" value="TreeGrafter"/>
</dbReference>
<dbReference type="GO" id="GO:0003950">
    <property type="term" value="F:NAD+ poly-ADP-ribosyltransferase activity"/>
    <property type="evidence" value="ECO:0007669"/>
    <property type="project" value="UniProtKB-UniRule"/>
</dbReference>
<evidence type="ECO:0000313" key="11">
    <source>
        <dbReference type="Proteomes" id="UP000507470"/>
    </source>
</evidence>
<dbReference type="Proteomes" id="UP000507470">
    <property type="component" value="Unassembled WGS sequence"/>
</dbReference>
<feature type="compositionally biased region" description="Basic and acidic residues" evidence="7">
    <location>
        <begin position="45"/>
        <end position="59"/>
    </location>
</feature>
<dbReference type="Gene3D" id="3.90.228.10">
    <property type="match status" value="1"/>
</dbReference>
<comment type="subcellular location">
    <subcellularLocation>
        <location evidence="1">Nucleus</location>
    </subcellularLocation>
</comment>
<dbReference type="SUPFAM" id="SSF117839">
    <property type="entry name" value="WWE domain"/>
    <property type="match status" value="1"/>
</dbReference>
<dbReference type="OrthoDB" id="6139109at2759"/>
<dbReference type="GO" id="GO:0005737">
    <property type="term" value="C:cytoplasm"/>
    <property type="evidence" value="ECO:0007669"/>
    <property type="project" value="TreeGrafter"/>
</dbReference>
<gene>
    <name evidence="10" type="ORF">MCOR_39633</name>
</gene>
<dbReference type="PANTHER" id="PTHR14453:SF102">
    <property type="entry name" value="PROTEIN MONO-ADP-RIBOSYLTRANSFERASE PARP14-LIKE"/>
    <property type="match status" value="1"/>
</dbReference>
<evidence type="ECO:0000259" key="9">
    <source>
        <dbReference type="PROSITE" id="PS51154"/>
    </source>
</evidence>
<dbReference type="InterPro" id="IPR052056">
    <property type="entry name" value="Mono-ARTD/PARP"/>
</dbReference>
<feature type="domain" description="PARP catalytic" evidence="8">
    <location>
        <begin position="2000"/>
        <end position="2212"/>
    </location>
</feature>
<feature type="region of interest" description="Disordered" evidence="7">
    <location>
        <begin position="1"/>
        <end position="512"/>
    </location>
</feature>
<dbReference type="PROSITE" id="PS51059">
    <property type="entry name" value="PARP_CATALYTIC"/>
    <property type="match status" value="1"/>
</dbReference>
<feature type="compositionally biased region" description="Acidic residues" evidence="7">
    <location>
        <begin position="1"/>
        <end position="10"/>
    </location>
</feature>
<keyword evidence="3 6" id="KW-0808">Transferase</keyword>
<feature type="domain" description="Macro" evidence="9">
    <location>
        <begin position="1190"/>
        <end position="1366"/>
    </location>
</feature>
<feature type="compositionally biased region" description="Polar residues" evidence="7">
    <location>
        <begin position="363"/>
        <end position="377"/>
    </location>
</feature>
<dbReference type="GO" id="GO:0060335">
    <property type="term" value="P:positive regulation of type II interferon-mediated signaling pathway"/>
    <property type="evidence" value="ECO:0007669"/>
    <property type="project" value="TreeGrafter"/>
</dbReference>
<keyword evidence="2 6" id="KW-0328">Glycosyltransferase</keyword>
<reference evidence="10 11" key="1">
    <citation type="submission" date="2020-06" db="EMBL/GenBank/DDBJ databases">
        <authorList>
            <person name="Li R."/>
            <person name="Bekaert M."/>
        </authorList>
    </citation>
    <scope>NUCLEOTIDE SEQUENCE [LARGE SCALE GENOMIC DNA]</scope>
    <source>
        <strain evidence="11">wild</strain>
    </source>
</reference>
<dbReference type="Gene3D" id="3.30.720.50">
    <property type="match status" value="1"/>
</dbReference>
<evidence type="ECO:0000256" key="1">
    <source>
        <dbReference type="ARBA" id="ARBA00004123"/>
    </source>
</evidence>
<dbReference type="Pfam" id="PF00644">
    <property type="entry name" value="PARP"/>
    <property type="match status" value="1"/>
</dbReference>
<feature type="compositionally biased region" description="Polar residues" evidence="7">
    <location>
        <begin position="422"/>
        <end position="436"/>
    </location>
</feature>
<evidence type="ECO:0000259" key="8">
    <source>
        <dbReference type="PROSITE" id="PS51059"/>
    </source>
</evidence>
<dbReference type="EMBL" id="CACVKT020007152">
    <property type="protein sequence ID" value="CAC5406010.1"/>
    <property type="molecule type" value="Genomic_DNA"/>
</dbReference>
<proteinExistence type="predicted"/>
<dbReference type="SUPFAM" id="SSF52949">
    <property type="entry name" value="Macro domain-like"/>
    <property type="match status" value="3"/>
</dbReference>
<dbReference type="InterPro" id="IPR012317">
    <property type="entry name" value="Poly(ADP-ribose)pol_cat_dom"/>
</dbReference>
<dbReference type="Gene3D" id="3.40.220.10">
    <property type="entry name" value="Leucine Aminopeptidase, subunit E, domain 1"/>
    <property type="match status" value="3"/>
</dbReference>
<protein>
    <recommendedName>
        <fullName evidence="6">Poly [ADP-ribose] polymerase</fullName>
        <shortName evidence="6">PARP</shortName>
        <ecNumber evidence="6">2.4.2.-</ecNumber>
    </recommendedName>
</protein>
<feature type="compositionally biased region" description="Polar residues" evidence="7">
    <location>
        <begin position="112"/>
        <end position="127"/>
    </location>
</feature>
<dbReference type="GO" id="GO:0005634">
    <property type="term" value="C:nucleus"/>
    <property type="evidence" value="ECO:0007669"/>
    <property type="project" value="UniProtKB-SubCell"/>
</dbReference>
<dbReference type="GO" id="GO:0010629">
    <property type="term" value="P:negative regulation of gene expression"/>
    <property type="evidence" value="ECO:0007669"/>
    <property type="project" value="TreeGrafter"/>
</dbReference>
<feature type="compositionally biased region" description="Polar residues" evidence="7">
    <location>
        <begin position="60"/>
        <end position="70"/>
    </location>
</feature>
<evidence type="ECO:0000256" key="4">
    <source>
        <dbReference type="ARBA" id="ARBA00023027"/>
    </source>
</evidence>
<dbReference type="InterPro" id="IPR043472">
    <property type="entry name" value="Macro_dom-like"/>
</dbReference>
<feature type="domain" description="Macro" evidence="9">
    <location>
        <begin position="1603"/>
        <end position="1785"/>
    </location>
</feature>
<keyword evidence="11" id="KW-1185">Reference proteome</keyword>
<accession>A0A6J8DFZ2</accession>
<keyword evidence="4 6" id="KW-0520">NAD</keyword>
<organism evidence="10 11">
    <name type="scientific">Mytilus coruscus</name>
    <name type="common">Sea mussel</name>
    <dbReference type="NCBI Taxonomy" id="42192"/>
    <lineage>
        <taxon>Eukaryota</taxon>
        <taxon>Metazoa</taxon>
        <taxon>Spiralia</taxon>
        <taxon>Lophotrochozoa</taxon>
        <taxon>Mollusca</taxon>
        <taxon>Bivalvia</taxon>
        <taxon>Autobranchia</taxon>
        <taxon>Pteriomorphia</taxon>
        <taxon>Mytilida</taxon>
        <taxon>Mytiloidea</taxon>
        <taxon>Mytilidae</taxon>
        <taxon>Mytilinae</taxon>
        <taxon>Mytilus</taxon>
    </lineage>
</organism>
<evidence type="ECO:0000256" key="5">
    <source>
        <dbReference type="ARBA" id="ARBA00023242"/>
    </source>
</evidence>
<evidence type="ECO:0000256" key="2">
    <source>
        <dbReference type="ARBA" id="ARBA00022676"/>
    </source>
</evidence>
<dbReference type="GO" id="GO:0044389">
    <property type="term" value="F:ubiquitin-like protein ligase binding"/>
    <property type="evidence" value="ECO:0007669"/>
    <property type="project" value="TreeGrafter"/>
</dbReference>
<dbReference type="SMART" id="SM00506">
    <property type="entry name" value="A1pp"/>
    <property type="match status" value="3"/>
</dbReference>
<sequence length="2212" mass="248013">MSSESSEEEYKEARSGSSGSDESDGTPDQWPVPSMSQSMMNRFSKFPDHSTKPKQDNNSKVDTGFVSSLSRVHRKEENNPPPVPPKTFKQKRNSFENQMETEEKSNSEGEDQNQPLFINETTEGGNSNEKKMSVKDRARMFDQSQESDTSQSVEQSPGPNPFVALKRPAEYSPDIKEQNSSTKRPDIVREKNVDTGQIETKSDIEESMQEAEIQSQSHGEGADVSSNEPSNLPTNSEPVSTGMSNPEQGRSSPWQHQGHPEPDRSSPWQNQGHPEPDRSSPWPQQRHPNAQYPGPRSAHGWPGTPPPPHGQLRYGHPHQNPGTPPSSGQVRYGHPHQYQDTPRMRYGHPHQHAPPYGAPPHQTGLQQQGYPPNQMQYLPQEGHGGPGGSPYFDPNYPQGPPQLIPGHYKGHGQLQSDHHQPSGPNQKHQPSHTSPRGNEHTPPISKIPSRQVPTGKGETPKPGTRPSTETTPSNSDSKSGGAKPKLTQGKSAQINEGPKVETKRPVSSKKQAPEKMYLCVSGIDKEQTNETFFNYIEAKSKGDVNSDESLRTMDEPEHAVVVFENRIDVAKLKLACTKRALGNSSLEFDEIDPPRYIIASSVDKLTQSDFKDYLTKKKKQVIVKVHTTEEGPITAKFKEPSGVTEILKDTNIKISGSKVVISVMYFCDHGTYWEQSLHRVAIPGPFKPSVSDSHIRSFIIDITSLCNEHLEQHHACLTFKDELHIECTIDPKDKMARQKVKDWKNNVQKAWEEFVNNSAKKRELKITGDTKDPLLEHINKTKDLHKSEELKVISPDETGSMKFVFVGRSKIVENYVEQISAKKLEIEADLNRKKKIKTDSMKLKPIEIALMTKEDKFEEVKNIALDLSCEPNQESGTITFSGVEEDISKAKVKIFEIKNNYHSWRIDSLSDHMCQLLRRKQVSDIVNESFSDDNISIVWDITDDHVTVCTSQDNRQHIEKVFKDTILEDEIKLDEASKDVLMLDEWAEKKTSINNFHRDTANIDDTSNDRIIVTATSDVFDGIMKELEIFITDNSIKEDEISIREDEKFKFFKNHCKDWVKELEVKYSAQKLEIHFGRQSVKISGTPKVIDTVDDEIQNHLRKIKKDIHVISEPGVDSLVSDQTKSNALVSPVEEETRTVITVDPKSVNKQAFRRNTGNKKTDDEYAWEQASKHYNRKGNKFGKGDKPQNAGPVVCKNGTKVLLVKKDDLGRQKADVIICSTNGQLDLSGPAGKSMVKAAGPEILVEIKTKYSDGIEHGEIAAVSGYKMNCKEVYLAALPGWSHGGEKIIAKCVNTCLLQASKYKSIVFPALGTGNLRYPRDLIAETMYKCVSQFDQSNTSLKEVKFLCYDDETIRAFEQEELRQVNPGFQPQQAAARYPASGPKYYKKHNTSVKVVKGDLGTQQVDVLICAVPKELNLESAGGAGKSLMQGLGIAVQQDILSQHPSGVTNGGFAAVKLSSPPGTCKSVYLTSLEPWDNQRKVPKDEDKQICKFVYQCLETAEKSGYKSIGIPAMGTGTIGYPHHLVAKYMYDMVEKFVTKHKSSKLTDVKLIVHSKDNKSITAFYDEEKKRLPAPAHVPVQAGHHKFASGDSSGSTQVVPKVVSDSEFQVGSVKLTVEQGDILSKKCDAIVNGTNHDFDLSKGAVSQALRKKCDAKKLDIEVSKKKDEMKQYGYARTSGCGLPCDHIIHISSQHKPHEWKKIIKKALEKADKKQIKTMAFPALGTGESDTQGAASTSEETMGRIIMEALIEFVSEGQKNLQHVFLVIFQNKMVKPMLKGVRLGGQSASTAKPGQVIKSDNKRSWSVTFTIYGLSQQDIDNAKEGLKSAVKEKFKTEKIPDRLISEINEHEIAYLKSIESNLPVQMTIDQVNWTVTLYGILDDVMNAKQEVFDALRKFAHTRHCKAEAAIIKEQVQWYFKDLSDKGLPVLTEYPDEINMYLETGYKGESGRKEVEFKDDQGEEYVIVLKDMMEYVKNDRSNKVEVLRREKIQGDGGTFEPPVNWDDQGSENVKLVTLLPTSAEYTTLEQKFIQSVFSGRPEWANQFNKQTLKVTKIERIQNLSLYHMYAAKKALIEKQNPQGHKNEQELWHGTPDKAILSINMYGFNRSYCSDNSKDAYWGDGVYFSADASYSARNWLATGTGTGDHNIYLCNVLTGVSIKGQKGMRVLPVRQDGTMLNYDSATDAKYNPVVEYVIFNDTQAYPQYCIKFKY</sequence>
<keyword evidence="5" id="KW-0539">Nucleus</keyword>